<dbReference type="OrthoDB" id="2088353at2"/>
<dbReference type="Gene3D" id="3.40.50.300">
    <property type="entry name" value="P-loop containing nucleotide triphosphate hydrolases"/>
    <property type="match status" value="1"/>
</dbReference>
<dbReference type="PANTHER" id="PTHR43394:SF1">
    <property type="entry name" value="ATP-BINDING CASSETTE SUB-FAMILY B MEMBER 10, MITOCHONDRIAL"/>
    <property type="match status" value="1"/>
</dbReference>
<feature type="domain" description="ABC transmembrane type-1" evidence="9">
    <location>
        <begin position="16"/>
        <end position="290"/>
    </location>
</feature>
<dbReference type="GO" id="GO:0005524">
    <property type="term" value="F:ATP binding"/>
    <property type="evidence" value="ECO:0007669"/>
    <property type="project" value="UniProtKB-KW"/>
</dbReference>
<comment type="subcellular location">
    <subcellularLocation>
        <location evidence="1">Cell membrane</location>
        <topology evidence="1">Multi-pass membrane protein</topology>
    </subcellularLocation>
</comment>
<evidence type="ECO:0000313" key="11">
    <source>
        <dbReference type="Proteomes" id="UP000070383"/>
    </source>
</evidence>
<protein>
    <submittedName>
        <fullName evidence="10">ABC transporter, ATP-binding protein</fullName>
    </submittedName>
</protein>
<gene>
    <name evidence="10" type="ORF">HMPREF3200_00320</name>
</gene>
<keyword evidence="3" id="KW-0547">Nucleotide-binding</keyword>
<dbReference type="PROSITE" id="PS50893">
    <property type="entry name" value="ABC_TRANSPORTER_2"/>
    <property type="match status" value="1"/>
</dbReference>
<dbReference type="RefSeq" id="WP_060928970.1">
    <property type="nucleotide sequence ID" value="NZ_KQ955249.1"/>
</dbReference>
<feature type="transmembrane region" description="Helical" evidence="7">
    <location>
        <begin position="244"/>
        <end position="271"/>
    </location>
</feature>
<dbReference type="PROSITE" id="PS50929">
    <property type="entry name" value="ABC_TM1F"/>
    <property type="match status" value="1"/>
</dbReference>
<dbReference type="SMART" id="SM00382">
    <property type="entry name" value="AAA"/>
    <property type="match status" value="1"/>
</dbReference>
<dbReference type="InterPro" id="IPR027417">
    <property type="entry name" value="P-loop_NTPase"/>
</dbReference>
<dbReference type="InterPro" id="IPR011527">
    <property type="entry name" value="ABC1_TM_dom"/>
</dbReference>
<evidence type="ECO:0000256" key="6">
    <source>
        <dbReference type="ARBA" id="ARBA00023136"/>
    </source>
</evidence>
<proteinExistence type="predicted"/>
<sequence>MKIDLRKKFIIAIHGIFLILISLTMVFYPIYISKFIDNISNIYRLKNIFLVIVLLMIAKGIFNIFDMLLENYLNYSLEYNLKRTLMSKLLDSSYLSIIREDEGKLINLNKDVDSLIDFYINFLSIIFKNILIISGIFIVSVNKLSYFSFLFIVMIIAFLILLNKIKEKSKIKVKNTKETYDRMISLFSETFTLLEEFVYIDKDTYLINRLRKSISKFFSYEVVSNFISYEYWISSIFVFSSMKIIVMISGIFLINNELVTLGSLYLFIYYIDLIEDPIMEIRLQLETLPNIGIVKERIFGFLDLNSRKLEYGNYDLCEKVSKIEFSNVSFSYSEKEIFKDFNYTFSKKKFLVRGVSGSGKSTLINLMVRLFDPIDGSIKYNDIDIRMFKKESISEKIEYIDQKIELSKEAIIADVISENQESIRTLNIFLPNKDFATPLDELSNGEYRSLYLLKALNSNKDIIIMDETFLGIDEGKCDAFFKLADNIDKIMVIISHEERIIAMADEVIDLGKY</sequence>
<dbReference type="InterPro" id="IPR039421">
    <property type="entry name" value="Type_1_exporter"/>
</dbReference>
<dbReference type="PANTHER" id="PTHR43394">
    <property type="entry name" value="ATP-DEPENDENT PERMEASE MDL1, MITOCHONDRIAL"/>
    <property type="match status" value="1"/>
</dbReference>
<dbReference type="InterPro" id="IPR003439">
    <property type="entry name" value="ABC_transporter-like_ATP-bd"/>
</dbReference>
<evidence type="ECO:0000256" key="5">
    <source>
        <dbReference type="ARBA" id="ARBA00022989"/>
    </source>
</evidence>
<keyword evidence="4 10" id="KW-0067">ATP-binding</keyword>
<keyword evidence="6 7" id="KW-0472">Membrane</keyword>
<reference evidence="11" key="1">
    <citation type="submission" date="2016-01" db="EMBL/GenBank/DDBJ databases">
        <authorList>
            <person name="Mitreva M."/>
            <person name="Pepin K.H."/>
            <person name="Mihindukulasuriya K.A."/>
            <person name="Fulton R."/>
            <person name="Fronick C."/>
            <person name="O'Laughlin M."/>
            <person name="Miner T."/>
            <person name="Herter B."/>
            <person name="Rosa B.A."/>
            <person name="Cordes M."/>
            <person name="Tomlinson C."/>
            <person name="Wollam A."/>
            <person name="Palsikar V.B."/>
            <person name="Mardis E.R."/>
            <person name="Wilson R.K."/>
        </authorList>
    </citation>
    <scope>NUCLEOTIDE SEQUENCE [LARGE SCALE GENOMIC DNA]</scope>
    <source>
        <strain evidence="11">MJR8151</strain>
    </source>
</reference>
<organism evidence="10 11">
    <name type="scientific">Anaerococcus tetradius</name>
    <dbReference type="NCBI Taxonomy" id="33036"/>
    <lineage>
        <taxon>Bacteria</taxon>
        <taxon>Bacillati</taxon>
        <taxon>Bacillota</taxon>
        <taxon>Tissierellia</taxon>
        <taxon>Tissierellales</taxon>
        <taxon>Peptoniphilaceae</taxon>
        <taxon>Anaerococcus</taxon>
    </lineage>
</organism>
<evidence type="ECO:0000256" key="1">
    <source>
        <dbReference type="ARBA" id="ARBA00004651"/>
    </source>
</evidence>
<keyword evidence="5 7" id="KW-1133">Transmembrane helix</keyword>
<dbReference type="Pfam" id="PF00005">
    <property type="entry name" value="ABC_tran"/>
    <property type="match status" value="1"/>
</dbReference>
<keyword evidence="2 7" id="KW-0812">Transmembrane</keyword>
<dbReference type="GO" id="GO:0005886">
    <property type="term" value="C:plasma membrane"/>
    <property type="evidence" value="ECO:0007669"/>
    <property type="project" value="UniProtKB-SubCell"/>
</dbReference>
<dbReference type="EMBL" id="LRPM01000006">
    <property type="protein sequence ID" value="KWZ79073.1"/>
    <property type="molecule type" value="Genomic_DNA"/>
</dbReference>
<dbReference type="Pfam" id="PF00664">
    <property type="entry name" value="ABC_membrane"/>
    <property type="match status" value="1"/>
</dbReference>
<feature type="transmembrane region" description="Helical" evidence="7">
    <location>
        <begin position="217"/>
        <end position="238"/>
    </location>
</feature>
<dbReference type="InterPro" id="IPR003593">
    <property type="entry name" value="AAA+_ATPase"/>
</dbReference>
<feature type="transmembrane region" description="Helical" evidence="7">
    <location>
        <begin position="118"/>
        <end position="138"/>
    </location>
</feature>
<dbReference type="STRING" id="33036.HMPREF3200_00320"/>
<dbReference type="SUPFAM" id="SSF52540">
    <property type="entry name" value="P-loop containing nucleoside triphosphate hydrolases"/>
    <property type="match status" value="1"/>
</dbReference>
<feature type="transmembrane region" description="Helical" evidence="7">
    <location>
        <begin position="9"/>
        <end position="28"/>
    </location>
</feature>
<dbReference type="Gene3D" id="1.20.1560.10">
    <property type="entry name" value="ABC transporter type 1, transmembrane domain"/>
    <property type="match status" value="1"/>
</dbReference>
<accession>A0A133KHI1</accession>
<feature type="transmembrane region" description="Helical" evidence="7">
    <location>
        <begin position="144"/>
        <end position="162"/>
    </location>
</feature>
<dbReference type="SUPFAM" id="SSF90123">
    <property type="entry name" value="ABC transporter transmembrane region"/>
    <property type="match status" value="1"/>
</dbReference>
<dbReference type="InterPro" id="IPR036640">
    <property type="entry name" value="ABC1_TM_sf"/>
</dbReference>
<feature type="domain" description="ABC transporter" evidence="8">
    <location>
        <begin position="323"/>
        <end position="513"/>
    </location>
</feature>
<evidence type="ECO:0000256" key="4">
    <source>
        <dbReference type="ARBA" id="ARBA00022840"/>
    </source>
</evidence>
<dbReference type="PATRIC" id="fig|33036.3.peg.322"/>
<dbReference type="AlphaFoldDB" id="A0A133KHI1"/>
<keyword evidence="11" id="KW-1185">Reference proteome</keyword>
<dbReference type="GO" id="GO:0016887">
    <property type="term" value="F:ATP hydrolysis activity"/>
    <property type="evidence" value="ECO:0007669"/>
    <property type="project" value="InterPro"/>
</dbReference>
<evidence type="ECO:0000256" key="2">
    <source>
        <dbReference type="ARBA" id="ARBA00022692"/>
    </source>
</evidence>
<evidence type="ECO:0000259" key="9">
    <source>
        <dbReference type="PROSITE" id="PS50929"/>
    </source>
</evidence>
<name>A0A133KHI1_9FIRM</name>
<comment type="caution">
    <text evidence="10">The sequence shown here is derived from an EMBL/GenBank/DDBJ whole genome shotgun (WGS) entry which is preliminary data.</text>
</comment>
<dbReference type="GO" id="GO:0015421">
    <property type="term" value="F:ABC-type oligopeptide transporter activity"/>
    <property type="evidence" value="ECO:0007669"/>
    <property type="project" value="TreeGrafter"/>
</dbReference>
<feature type="transmembrane region" description="Helical" evidence="7">
    <location>
        <begin position="48"/>
        <end position="69"/>
    </location>
</feature>
<evidence type="ECO:0000256" key="7">
    <source>
        <dbReference type="SAM" id="Phobius"/>
    </source>
</evidence>
<dbReference type="Proteomes" id="UP000070383">
    <property type="component" value="Unassembled WGS sequence"/>
</dbReference>
<evidence type="ECO:0000259" key="8">
    <source>
        <dbReference type="PROSITE" id="PS50893"/>
    </source>
</evidence>
<evidence type="ECO:0000313" key="10">
    <source>
        <dbReference type="EMBL" id="KWZ79073.1"/>
    </source>
</evidence>
<evidence type="ECO:0000256" key="3">
    <source>
        <dbReference type="ARBA" id="ARBA00022741"/>
    </source>
</evidence>